<evidence type="ECO:0000313" key="2">
    <source>
        <dbReference type="Proteomes" id="UP000233837"/>
    </source>
</evidence>
<reference evidence="1 2" key="1">
    <citation type="journal article" date="2016" name="Sci. Rep.">
        <title>The Dendrobium catenatum Lindl. genome sequence provides insights into polysaccharide synthase, floral development and adaptive evolution.</title>
        <authorList>
            <person name="Zhang G.Q."/>
            <person name="Xu Q."/>
            <person name="Bian C."/>
            <person name="Tsai W.C."/>
            <person name="Yeh C.M."/>
            <person name="Liu K.W."/>
            <person name="Yoshida K."/>
            <person name="Zhang L.S."/>
            <person name="Chang S.B."/>
            <person name="Chen F."/>
            <person name="Shi Y."/>
            <person name="Su Y.Y."/>
            <person name="Zhang Y.Q."/>
            <person name="Chen L.J."/>
            <person name="Yin Y."/>
            <person name="Lin M."/>
            <person name="Huang H."/>
            <person name="Deng H."/>
            <person name="Wang Z.W."/>
            <person name="Zhu S.L."/>
            <person name="Zhao X."/>
            <person name="Deng C."/>
            <person name="Niu S.C."/>
            <person name="Huang J."/>
            <person name="Wang M."/>
            <person name="Liu G.H."/>
            <person name="Yang H.J."/>
            <person name="Xiao X.J."/>
            <person name="Hsiao Y.Y."/>
            <person name="Wu W.L."/>
            <person name="Chen Y.Y."/>
            <person name="Mitsuda N."/>
            <person name="Ohme-Takagi M."/>
            <person name="Luo Y.B."/>
            <person name="Van de Peer Y."/>
            <person name="Liu Z.J."/>
        </authorList>
    </citation>
    <scope>NUCLEOTIDE SEQUENCE [LARGE SCALE GENOMIC DNA]</scope>
    <source>
        <tissue evidence="1">The whole plant</tissue>
    </source>
</reference>
<dbReference type="EMBL" id="KZ501954">
    <property type="protein sequence ID" value="PKU86169.1"/>
    <property type="molecule type" value="Genomic_DNA"/>
</dbReference>
<accession>A0A2I0XE42</accession>
<reference evidence="1 2" key="2">
    <citation type="journal article" date="2017" name="Nature">
        <title>The Apostasia genome and the evolution of orchids.</title>
        <authorList>
            <person name="Zhang G.Q."/>
            <person name="Liu K.W."/>
            <person name="Li Z."/>
            <person name="Lohaus R."/>
            <person name="Hsiao Y.Y."/>
            <person name="Niu S.C."/>
            <person name="Wang J.Y."/>
            <person name="Lin Y.C."/>
            <person name="Xu Q."/>
            <person name="Chen L.J."/>
            <person name="Yoshida K."/>
            <person name="Fujiwara S."/>
            <person name="Wang Z.W."/>
            <person name="Zhang Y.Q."/>
            <person name="Mitsuda N."/>
            <person name="Wang M."/>
            <person name="Liu G.H."/>
            <person name="Pecoraro L."/>
            <person name="Huang H.X."/>
            <person name="Xiao X.J."/>
            <person name="Lin M."/>
            <person name="Wu X.Y."/>
            <person name="Wu W.L."/>
            <person name="Chen Y.Y."/>
            <person name="Chang S.B."/>
            <person name="Sakamoto S."/>
            <person name="Ohme-Takagi M."/>
            <person name="Yagi M."/>
            <person name="Zeng S.J."/>
            <person name="Shen C.Y."/>
            <person name="Yeh C.M."/>
            <person name="Luo Y.B."/>
            <person name="Tsai W.C."/>
            <person name="Van de Peer Y."/>
            <person name="Liu Z.J."/>
        </authorList>
    </citation>
    <scope>NUCLEOTIDE SEQUENCE [LARGE SCALE GENOMIC DNA]</scope>
    <source>
        <tissue evidence="1">The whole plant</tissue>
    </source>
</reference>
<protein>
    <submittedName>
        <fullName evidence="1">Uncharacterized protein</fullName>
    </submittedName>
</protein>
<evidence type="ECO:0000313" key="1">
    <source>
        <dbReference type="EMBL" id="PKU86169.1"/>
    </source>
</evidence>
<dbReference type="AlphaFoldDB" id="A0A2I0XE42"/>
<name>A0A2I0XE42_9ASPA</name>
<sequence length="130" mass="14354">MEIDVVAWTLDVGTHMDQVGPLPQPALVVAQTPELDTSLAGLSCAFAQSFLLIIADVLFSALATRGGGNQEIKTLDHIHYENASELFSIVDFFIISRMLDLLLFVESFHDLTTVVRGYTTTNHYGHRGEF</sequence>
<organism evidence="1 2">
    <name type="scientific">Dendrobium catenatum</name>
    <dbReference type="NCBI Taxonomy" id="906689"/>
    <lineage>
        <taxon>Eukaryota</taxon>
        <taxon>Viridiplantae</taxon>
        <taxon>Streptophyta</taxon>
        <taxon>Embryophyta</taxon>
        <taxon>Tracheophyta</taxon>
        <taxon>Spermatophyta</taxon>
        <taxon>Magnoliopsida</taxon>
        <taxon>Liliopsida</taxon>
        <taxon>Asparagales</taxon>
        <taxon>Orchidaceae</taxon>
        <taxon>Epidendroideae</taxon>
        <taxon>Malaxideae</taxon>
        <taxon>Dendrobiinae</taxon>
        <taxon>Dendrobium</taxon>
    </lineage>
</organism>
<proteinExistence type="predicted"/>
<dbReference type="Proteomes" id="UP000233837">
    <property type="component" value="Unassembled WGS sequence"/>
</dbReference>
<gene>
    <name evidence="1" type="ORF">MA16_Dca002000</name>
</gene>
<keyword evidence="2" id="KW-1185">Reference proteome</keyword>